<sequence>MSELPAAPIPPTEFFEIFLPGAFAQAELPAAVKAVELKLGVQLEGEGGGQWLFELVNETLSVEAASREGAAFSIVQSVTDWRGALWEGRGGVIGRQSAAVYRPHELGRLEAGSSLGVPGPSALARMRDLDGLVRLVVTGGEG</sequence>
<accession>X0X5J7</accession>
<protein>
    <submittedName>
        <fullName evidence="1">Uncharacterized protein</fullName>
    </submittedName>
</protein>
<organism evidence="1">
    <name type="scientific">marine sediment metagenome</name>
    <dbReference type="NCBI Taxonomy" id="412755"/>
    <lineage>
        <taxon>unclassified sequences</taxon>
        <taxon>metagenomes</taxon>
        <taxon>ecological metagenomes</taxon>
    </lineage>
</organism>
<feature type="non-terminal residue" evidence="1">
    <location>
        <position position="142"/>
    </location>
</feature>
<evidence type="ECO:0000313" key="1">
    <source>
        <dbReference type="EMBL" id="GAG31943.1"/>
    </source>
</evidence>
<proteinExistence type="predicted"/>
<dbReference type="AlphaFoldDB" id="X0X5J7"/>
<gene>
    <name evidence="1" type="ORF">S01H1_64796</name>
</gene>
<reference evidence="1" key="1">
    <citation type="journal article" date="2014" name="Front. Microbiol.">
        <title>High frequency of phylogenetically diverse reductive dehalogenase-homologous genes in deep subseafloor sedimentary metagenomes.</title>
        <authorList>
            <person name="Kawai M."/>
            <person name="Futagami T."/>
            <person name="Toyoda A."/>
            <person name="Takaki Y."/>
            <person name="Nishi S."/>
            <person name="Hori S."/>
            <person name="Arai W."/>
            <person name="Tsubouchi T."/>
            <person name="Morono Y."/>
            <person name="Uchiyama I."/>
            <person name="Ito T."/>
            <person name="Fujiyama A."/>
            <person name="Inagaki F."/>
            <person name="Takami H."/>
        </authorList>
    </citation>
    <scope>NUCLEOTIDE SEQUENCE</scope>
    <source>
        <strain evidence="1">Expedition CK06-06</strain>
    </source>
</reference>
<comment type="caution">
    <text evidence="1">The sequence shown here is derived from an EMBL/GenBank/DDBJ whole genome shotgun (WGS) entry which is preliminary data.</text>
</comment>
<name>X0X5J7_9ZZZZ</name>
<dbReference type="EMBL" id="BARS01042728">
    <property type="protein sequence ID" value="GAG31943.1"/>
    <property type="molecule type" value="Genomic_DNA"/>
</dbReference>